<feature type="transmembrane region" description="Helical" evidence="7">
    <location>
        <begin position="12"/>
        <end position="30"/>
    </location>
</feature>
<evidence type="ECO:0000256" key="3">
    <source>
        <dbReference type="ARBA" id="ARBA00022475"/>
    </source>
</evidence>
<evidence type="ECO:0000313" key="10">
    <source>
        <dbReference type="Proteomes" id="UP000671879"/>
    </source>
</evidence>
<keyword evidence="5 7" id="KW-1133">Transmembrane helix</keyword>
<evidence type="ECO:0000256" key="4">
    <source>
        <dbReference type="ARBA" id="ARBA00022692"/>
    </source>
</evidence>
<dbReference type="PANTHER" id="PTHR43163">
    <property type="entry name" value="DIPEPTIDE TRANSPORT SYSTEM PERMEASE PROTEIN DPPB-RELATED"/>
    <property type="match status" value="1"/>
</dbReference>
<reference evidence="10" key="1">
    <citation type="submission" date="2021-04" db="EMBL/GenBank/DDBJ databases">
        <title>A novel Synergistetes isolate from a pyrite-forming mixed culture.</title>
        <authorList>
            <person name="Bunk B."/>
            <person name="Sproer C."/>
            <person name="Spring S."/>
            <person name="Pester M."/>
        </authorList>
    </citation>
    <scope>NUCLEOTIDE SEQUENCE [LARGE SCALE GENOMIC DNA]</scope>
    <source>
        <strain evidence="10">J.5.4.2-T.3.5.2</strain>
    </source>
</reference>
<feature type="transmembrane region" description="Helical" evidence="7">
    <location>
        <begin position="100"/>
        <end position="121"/>
    </location>
</feature>
<evidence type="ECO:0000256" key="1">
    <source>
        <dbReference type="ARBA" id="ARBA00004651"/>
    </source>
</evidence>
<feature type="transmembrane region" description="Helical" evidence="7">
    <location>
        <begin position="172"/>
        <end position="191"/>
    </location>
</feature>
<keyword evidence="6 7" id="KW-0472">Membrane</keyword>
<dbReference type="GO" id="GO:0005886">
    <property type="term" value="C:plasma membrane"/>
    <property type="evidence" value="ECO:0007669"/>
    <property type="project" value="UniProtKB-SubCell"/>
</dbReference>
<accession>A0A9Q7AN60</accession>
<gene>
    <name evidence="9" type="ORF">KAR29_00925</name>
</gene>
<dbReference type="AlphaFoldDB" id="A0A9Q7AN60"/>
<dbReference type="RefSeq" id="WP_274373782.1">
    <property type="nucleotide sequence ID" value="NZ_CP072943.1"/>
</dbReference>
<dbReference type="Gene3D" id="1.10.3720.10">
    <property type="entry name" value="MetI-like"/>
    <property type="match status" value="1"/>
</dbReference>
<keyword evidence="2 7" id="KW-0813">Transport</keyword>
<dbReference type="EMBL" id="CP072943">
    <property type="protein sequence ID" value="QTX32542.1"/>
    <property type="molecule type" value="Genomic_DNA"/>
</dbReference>
<protein>
    <submittedName>
        <fullName evidence="9">ABC transporter permease</fullName>
    </submittedName>
</protein>
<evidence type="ECO:0000313" key="9">
    <source>
        <dbReference type="EMBL" id="QTX32542.1"/>
    </source>
</evidence>
<dbReference type="Pfam" id="PF19300">
    <property type="entry name" value="BPD_transp_1_N"/>
    <property type="match status" value="1"/>
</dbReference>
<evidence type="ECO:0000256" key="7">
    <source>
        <dbReference type="RuleBase" id="RU363032"/>
    </source>
</evidence>
<evidence type="ECO:0000256" key="2">
    <source>
        <dbReference type="ARBA" id="ARBA00022448"/>
    </source>
</evidence>
<dbReference type="InterPro" id="IPR035906">
    <property type="entry name" value="MetI-like_sf"/>
</dbReference>
<evidence type="ECO:0000256" key="6">
    <source>
        <dbReference type="ARBA" id="ARBA00023136"/>
    </source>
</evidence>
<dbReference type="InterPro" id="IPR045621">
    <property type="entry name" value="BPD_transp_1_N"/>
</dbReference>
<dbReference type="PANTHER" id="PTHR43163:SF6">
    <property type="entry name" value="DIPEPTIDE TRANSPORT SYSTEM PERMEASE PROTEIN DPPB-RELATED"/>
    <property type="match status" value="1"/>
</dbReference>
<keyword evidence="4 7" id="KW-0812">Transmembrane</keyword>
<dbReference type="KEGG" id="aram:KAR29_00925"/>
<keyword evidence="10" id="KW-1185">Reference proteome</keyword>
<sequence>MTRFLFNRLISVLLTIWAVVTVTFLMMHAVPGGPFQQERQLPDAVIRALEAKYHLDDPLPKQYLDYLKGIVTWDLGPSFQKVGVSVEEMIGQSFPVSMRLGLLAVAGVLLLGVPLGVLAAVRSGRASDQFIRFLATLGQTIPSFVLATLLIYVFSARLRWFPSFGLRTWKHYVLPVVALGGYSLSFVLRLTRSSMLEVLQQDYIRTARAKGVSEGSVVFRHALRNALIPVVTYIGPLIASVITGSFVVEKIFAIPGMGKFFVESVTDRDYTVLMGLTLFQSILLCAAILAVDLLYGFLDPRIKVGK</sequence>
<dbReference type="Pfam" id="PF00528">
    <property type="entry name" value="BPD_transp_1"/>
    <property type="match status" value="1"/>
</dbReference>
<evidence type="ECO:0000259" key="8">
    <source>
        <dbReference type="PROSITE" id="PS50928"/>
    </source>
</evidence>
<dbReference type="GO" id="GO:0055085">
    <property type="term" value="P:transmembrane transport"/>
    <property type="evidence" value="ECO:0007669"/>
    <property type="project" value="InterPro"/>
</dbReference>
<dbReference type="SUPFAM" id="SSF161098">
    <property type="entry name" value="MetI-like"/>
    <property type="match status" value="1"/>
</dbReference>
<dbReference type="InterPro" id="IPR000515">
    <property type="entry name" value="MetI-like"/>
</dbReference>
<name>A0A9Q7AN60_9BACT</name>
<comment type="subcellular location">
    <subcellularLocation>
        <location evidence="1 7">Cell membrane</location>
        <topology evidence="1 7">Multi-pass membrane protein</topology>
    </subcellularLocation>
</comment>
<feature type="transmembrane region" description="Helical" evidence="7">
    <location>
        <begin position="272"/>
        <end position="298"/>
    </location>
</feature>
<proteinExistence type="inferred from homology"/>
<comment type="similarity">
    <text evidence="7">Belongs to the binding-protein-dependent transport system permease family.</text>
</comment>
<dbReference type="PROSITE" id="PS50928">
    <property type="entry name" value="ABC_TM1"/>
    <property type="match status" value="1"/>
</dbReference>
<feature type="transmembrane region" description="Helical" evidence="7">
    <location>
        <begin position="133"/>
        <end position="152"/>
    </location>
</feature>
<dbReference type="CDD" id="cd06261">
    <property type="entry name" value="TM_PBP2"/>
    <property type="match status" value="1"/>
</dbReference>
<dbReference type="Proteomes" id="UP000671879">
    <property type="component" value="Chromosome"/>
</dbReference>
<feature type="domain" description="ABC transmembrane type-1" evidence="8">
    <location>
        <begin position="94"/>
        <end position="295"/>
    </location>
</feature>
<feature type="transmembrane region" description="Helical" evidence="7">
    <location>
        <begin position="230"/>
        <end position="252"/>
    </location>
</feature>
<evidence type="ECO:0000256" key="5">
    <source>
        <dbReference type="ARBA" id="ARBA00022989"/>
    </source>
</evidence>
<keyword evidence="3" id="KW-1003">Cell membrane</keyword>
<organism evidence="9 10">
    <name type="scientific">Aminithiophilus ramosus</name>
    <dbReference type="NCBI Taxonomy" id="3029084"/>
    <lineage>
        <taxon>Bacteria</taxon>
        <taxon>Thermotogati</taxon>
        <taxon>Synergistota</taxon>
        <taxon>Synergistia</taxon>
        <taxon>Synergistales</taxon>
        <taxon>Aminithiophilaceae</taxon>
        <taxon>Aminithiophilus</taxon>
    </lineage>
</organism>